<reference evidence="2" key="1">
    <citation type="journal article" date="2014" name="Science">
        <title>Ancient hybridizations among the ancestral genomes of bread wheat.</title>
        <authorList>
            <consortium name="International Wheat Genome Sequencing Consortium,"/>
            <person name="Marcussen T."/>
            <person name="Sandve S.R."/>
            <person name="Heier L."/>
            <person name="Spannagl M."/>
            <person name="Pfeifer M."/>
            <person name="Jakobsen K.S."/>
            <person name="Wulff B.B."/>
            <person name="Steuernagel B."/>
            <person name="Mayer K.F."/>
            <person name="Olsen O.A."/>
        </authorList>
    </citation>
    <scope>NUCLEOTIDE SEQUENCE [LARGE SCALE GENOMIC DNA]</scope>
    <source>
        <strain evidence="2">cv. AL8/78</strain>
    </source>
</reference>
<dbReference type="EnsemblPlants" id="AET6Gv20968000.15">
    <property type="protein sequence ID" value="AET6Gv20968000.15"/>
    <property type="gene ID" value="AET6Gv20968000"/>
</dbReference>
<name>A0A453Q408_AEGTS</name>
<reference evidence="2" key="2">
    <citation type="journal article" date="2017" name="Nat. Plants">
        <title>The Aegilops tauschii genome reveals multiple impacts of transposons.</title>
        <authorList>
            <person name="Zhao G."/>
            <person name="Zou C."/>
            <person name="Li K."/>
            <person name="Wang K."/>
            <person name="Li T."/>
            <person name="Gao L."/>
            <person name="Zhang X."/>
            <person name="Wang H."/>
            <person name="Yang Z."/>
            <person name="Liu X."/>
            <person name="Jiang W."/>
            <person name="Mao L."/>
            <person name="Kong X."/>
            <person name="Jiao Y."/>
            <person name="Jia J."/>
        </authorList>
    </citation>
    <scope>NUCLEOTIDE SEQUENCE [LARGE SCALE GENOMIC DNA]</scope>
    <source>
        <strain evidence="2">cv. AL8/78</strain>
    </source>
</reference>
<accession>A0A453Q408</accession>
<reference evidence="1" key="4">
    <citation type="submission" date="2019-03" db="UniProtKB">
        <authorList>
            <consortium name="EnsemblPlants"/>
        </authorList>
    </citation>
    <scope>IDENTIFICATION</scope>
</reference>
<sequence>MQNVFVLDQVEQLCIFCVRVCGDWIFLLSKACL</sequence>
<protein>
    <submittedName>
        <fullName evidence="1">Uncharacterized protein</fullName>
    </submittedName>
</protein>
<dbReference type="AlphaFoldDB" id="A0A453Q408"/>
<proteinExistence type="predicted"/>
<dbReference type="Gramene" id="AET6Gv20968000.15">
    <property type="protein sequence ID" value="AET6Gv20968000.15"/>
    <property type="gene ID" value="AET6Gv20968000"/>
</dbReference>
<evidence type="ECO:0000313" key="2">
    <source>
        <dbReference type="Proteomes" id="UP000015105"/>
    </source>
</evidence>
<reference evidence="1" key="3">
    <citation type="journal article" date="2017" name="Nature">
        <title>Genome sequence of the progenitor of the wheat D genome Aegilops tauschii.</title>
        <authorList>
            <person name="Luo M.C."/>
            <person name="Gu Y.Q."/>
            <person name="Puiu D."/>
            <person name="Wang H."/>
            <person name="Twardziok S.O."/>
            <person name="Deal K.R."/>
            <person name="Huo N."/>
            <person name="Zhu T."/>
            <person name="Wang L."/>
            <person name="Wang Y."/>
            <person name="McGuire P.E."/>
            <person name="Liu S."/>
            <person name="Long H."/>
            <person name="Ramasamy R.K."/>
            <person name="Rodriguez J.C."/>
            <person name="Van S.L."/>
            <person name="Yuan L."/>
            <person name="Wang Z."/>
            <person name="Xia Z."/>
            <person name="Xiao L."/>
            <person name="Anderson O.D."/>
            <person name="Ouyang S."/>
            <person name="Liang Y."/>
            <person name="Zimin A.V."/>
            <person name="Pertea G."/>
            <person name="Qi P."/>
            <person name="Bennetzen J.L."/>
            <person name="Dai X."/>
            <person name="Dawson M.W."/>
            <person name="Muller H.G."/>
            <person name="Kugler K."/>
            <person name="Rivarola-Duarte L."/>
            <person name="Spannagl M."/>
            <person name="Mayer K.F.X."/>
            <person name="Lu F.H."/>
            <person name="Bevan M.W."/>
            <person name="Leroy P."/>
            <person name="Li P."/>
            <person name="You F.M."/>
            <person name="Sun Q."/>
            <person name="Liu Z."/>
            <person name="Lyons E."/>
            <person name="Wicker T."/>
            <person name="Salzberg S.L."/>
            <person name="Devos K.M."/>
            <person name="Dvorak J."/>
        </authorList>
    </citation>
    <scope>NUCLEOTIDE SEQUENCE [LARGE SCALE GENOMIC DNA]</scope>
    <source>
        <strain evidence="1">cv. AL8/78</strain>
    </source>
</reference>
<dbReference type="Proteomes" id="UP000015105">
    <property type="component" value="Chromosome 6D"/>
</dbReference>
<reference evidence="1" key="5">
    <citation type="journal article" date="2021" name="G3 (Bethesda)">
        <title>Aegilops tauschii genome assembly Aet v5.0 features greater sequence contiguity and improved annotation.</title>
        <authorList>
            <person name="Wang L."/>
            <person name="Zhu T."/>
            <person name="Rodriguez J.C."/>
            <person name="Deal K.R."/>
            <person name="Dubcovsky J."/>
            <person name="McGuire P.E."/>
            <person name="Lux T."/>
            <person name="Spannagl M."/>
            <person name="Mayer K.F.X."/>
            <person name="Baldrich P."/>
            <person name="Meyers B.C."/>
            <person name="Huo N."/>
            <person name="Gu Y.Q."/>
            <person name="Zhou H."/>
            <person name="Devos K.M."/>
            <person name="Bennetzen J.L."/>
            <person name="Unver T."/>
            <person name="Budak H."/>
            <person name="Gulick P.J."/>
            <person name="Galiba G."/>
            <person name="Kalapos B."/>
            <person name="Nelson D.R."/>
            <person name="Li P."/>
            <person name="You F.M."/>
            <person name="Luo M.C."/>
            <person name="Dvorak J."/>
        </authorList>
    </citation>
    <scope>NUCLEOTIDE SEQUENCE [LARGE SCALE GENOMIC DNA]</scope>
    <source>
        <strain evidence="1">cv. AL8/78</strain>
    </source>
</reference>
<evidence type="ECO:0000313" key="1">
    <source>
        <dbReference type="EnsemblPlants" id="AET6Gv20968000.15"/>
    </source>
</evidence>
<organism evidence="1 2">
    <name type="scientific">Aegilops tauschii subsp. strangulata</name>
    <name type="common">Goatgrass</name>
    <dbReference type="NCBI Taxonomy" id="200361"/>
    <lineage>
        <taxon>Eukaryota</taxon>
        <taxon>Viridiplantae</taxon>
        <taxon>Streptophyta</taxon>
        <taxon>Embryophyta</taxon>
        <taxon>Tracheophyta</taxon>
        <taxon>Spermatophyta</taxon>
        <taxon>Magnoliopsida</taxon>
        <taxon>Liliopsida</taxon>
        <taxon>Poales</taxon>
        <taxon>Poaceae</taxon>
        <taxon>BOP clade</taxon>
        <taxon>Pooideae</taxon>
        <taxon>Triticodae</taxon>
        <taxon>Triticeae</taxon>
        <taxon>Triticinae</taxon>
        <taxon>Aegilops</taxon>
    </lineage>
</organism>
<keyword evidence="2" id="KW-1185">Reference proteome</keyword>